<dbReference type="EMBL" id="AP003350">
    <property type="protein sequence ID" value="BAD87480.1"/>
    <property type="molecule type" value="Genomic_DNA"/>
</dbReference>
<proteinExistence type="predicted"/>
<organism evidence="1">
    <name type="scientific">Oryza sativa subsp. japonica</name>
    <name type="common">Rice</name>
    <dbReference type="NCBI Taxonomy" id="39947"/>
    <lineage>
        <taxon>Eukaryota</taxon>
        <taxon>Viridiplantae</taxon>
        <taxon>Streptophyta</taxon>
        <taxon>Embryophyta</taxon>
        <taxon>Tracheophyta</taxon>
        <taxon>Spermatophyta</taxon>
        <taxon>Magnoliopsida</taxon>
        <taxon>Liliopsida</taxon>
        <taxon>Poales</taxon>
        <taxon>Poaceae</taxon>
        <taxon>BOP clade</taxon>
        <taxon>Oryzoideae</taxon>
        <taxon>Oryzeae</taxon>
        <taxon>Oryzinae</taxon>
        <taxon>Oryza</taxon>
        <taxon>Oryza sativa</taxon>
    </lineage>
</organism>
<gene>
    <name evidence="1" type="primary">P0702H08.30</name>
</gene>
<protein>
    <submittedName>
        <fullName evidence="1">Uncharacterized protein P0702H08.30</fullName>
    </submittedName>
</protein>
<dbReference type="AlphaFoldDB" id="Q5JM39"/>
<accession>Q5JM39</accession>
<name>Q5JM39_ORYSJ</name>
<dbReference type="Proteomes" id="UP000817658">
    <property type="component" value="Chromosome 1"/>
</dbReference>
<reference evidence="1" key="1">
    <citation type="journal article" date="2002" name="Nature">
        <title>The genome sequence and structure of rice chromosome 1.</title>
        <authorList>
            <person name="Sasaki T."/>
            <person name="Matsumoto T."/>
            <person name="Yamamoto K."/>
            <person name="Sakata K."/>
            <person name="Baba T."/>
            <person name="Katayose Y."/>
            <person name="Wu J."/>
            <person name="Niimura Y."/>
            <person name="Cheng Z."/>
            <person name="Nagamura Y."/>
            <person name="Antonio B.A."/>
            <person name="Kanamori H."/>
            <person name="Hosokawa S."/>
            <person name="Masukawa M."/>
            <person name="Arikawa K."/>
            <person name="Chiden Y."/>
            <person name="Hayashi M."/>
            <person name="Okamoto M."/>
            <person name="Ando T."/>
            <person name="Aoki H."/>
            <person name="Arita K."/>
            <person name="Hamada M."/>
            <person name="Harada C."/>
            <person name="Hijishita S."/>
            <person name="Honda M."/>
            <person name="Ichikawa Y."/>
            <person name="Idonuma A."/>
            <person name="Iijima M."/>
            <person name="Ikeda M."/>
            <person name="Ikeno M."/>
            <person name="Itoh S."/>
            <person name="Itoh T."/>
            <person name="Itoh Y."/>
            <person name="Itoh Y."/>
            <person name="Iwabuchi A."/>
            <person name="Kamiya K."/>
            <person name="Karasawa W."/>
            <person name="Katagiri S."/>
            <person name="Kikuta A."/>
            <person name="Kobayashi N."/>
            <person name="Kono I."/>
            <person name="Machita K."/>
            <person name="Maehara T."/>
            <person name="Mizuno H."/>
            <person name="Mizubayashi T."/>
            <person name="Mukai Y."/>
            <person name="Nagasaki H."/>
            <person name="Nakashima M."/>
            <person name="Nakama Y."/>
            <person name="Nakamichi Y."/>
            <person name="Nakamura M."/>
            <person name="Namiki N."/>
            <person name="Negishi M."/>
            <person name="Ohta I."/>
            <person name="Ono N."/>
            <person name="Saji S."/>
            <person name="Sakai K."/>
            <person name="Shibata M."/>
            <person name="Shimokawa T."/>
            <person name="Shomura A."/>
            <person name="Song J."/>
            <person name="Takazaki Y."/>
            <person name="Terasawa K."/>
            <person name="Tsuji K."/>
            <person name="Waki K."/>
            <person name="Yamagata H."/>
            <person name="Yamane H."/>
            <person name="Yoshiki S."/>
            <person name="Yoshihara R."/>
            <person name="Yukawa K."/>
            <person name="Zhong H."/>
            <person name="Iwama H."/>
            <person name="Endo T."/>
            <person name="Ito H."/>
            <person name="Hahn J.H."/>
            <person name="Kim H.I."/>
            <person name="Eun M.Y."/>
            <person name="Yano M."/>
            <person name="Jiang J."/>
            <person name="Gojobori T."/>
        </authorList>
    </citation>
    <scope>NUCLEOTIDE SEQUENCE [LARGE SCALE GENOMIC DNA]</scope>
</reference>
<evidence type="ECO:0000313" key="1">
    <source>
        <dbReference type="EMBL" id="BAD87480.1"/>
    </source>
</evidence>
<sequence>MNAVSDMYAWNVLTEFIRQCVQAESHKSVGLYLEPGEVESSSIRRSRGLLVRALDGVG</sequence>